<comment type="caution">
    <text evidence="1">The sequence shown here is derived from an EMBL/GenBank/DDBJ whole genome shotgun (WGS) entry which is preliminary data.</text>
</comment>
<dbReference type="Proteomes" id="UP000308267">
    <property type="component" value="Unassembled WGS sequence"/>
</dbReference>
<organism evidence="1 2">
    <name type="scientific">Opisthorchis felineus</name>
    <dbReference type="NCBI Taxonomy" id="147828"/>
    <lineage>
        <taxon>Eukaryota</taxon>
        <taxon>Metazoa</taxon>
        <taxon>Spiralia</taxon>
        <taxon>Lophotrochozoa</taxon>
        <taxon>Platyhelminthes</taxon>
        <taxon>Trematoda</taxon>
        <taxon>Digenea</taxon>
        <taxon>Opisthorchiida</taxon>
        <taxon>Opisthorchiata</taxon>
        <taxon>Opisthorchiidae</taxon>
        <taxon>Opisthorchis</taxon>
    </lineage>
</organism>
<gene>
    <name evidence="1" type="ORF">CRM22_010423</name>
</gene>
<evidence type="ECO:0000313" key="1">
    <source>
        <dbReference type="EMBL" id="TGZ55228.1"/>
    </source>
</evidence>
<accession>A0A4S2L3X9</accession>
<reference evidence="1 2" key="1">
    <citation type="journal article" date="2019" name="BMC Genomics">
        <title>New insights from Opisthorchis felineus genome: update on genomics of the epidemiologically important liver flukes.</title>
        <authorList>
            <person name="Ershov N.I."/>
            <person name="Mordvinov V.A."/>
            <person name="Prokhortchouk E.B."/>
            <person name="Pakharukova M.Y."/>
            <person name="Gunbin K.V."/>
            <person name="Ustyantsev K."/>
            <person name="Genaev M.A."/>
            <person name="Blinov A.G."/>
            <person name="Mazur A."/>
            <person name="Boulygina E."/>
            <person name="Tsygankova S."/>
            <person name="Khrameeva E."/>
            <person name="Chekanov N."/>
            <person name="Fan G."/>
            <person name="Xiao A."/>
            <person name="Zhang H."/>
            <person name="Xu X."/>
            <person name="Yang H."/>
            <person name="Solovyev V."/>
            <person name="Lee S.M."/>
            <person name="Liu X."/>
            <person name="Afonnikov D.A."/>
            <person name="Skryabin K.G."/>
        </authorList>
    </citation>
    <scope>NUCLEOTIDE SEQUENCE [LARGE SCALE GENOMIC DNA]</scope>
    <source>
        <strain evidence="1">AK-0245</strain>
        <tissue evidence="1">Whole organism</tissue>
    </source>
</reference>
<evidence type="ECO:0000313" key="2">
    <source>
        <dbReference type="Proteomes" id="UP000308267"/>
    </source>
</evidence>
<dbReference type="AlphaFoldDB" id="A0A4S2L3X9"/>
<protein>
    <submittedName>
        <fullName evidence="1">Uncharacterized protein</fullName>
    </submittedName>
</protein>
<proteinExistence type="predicted"/>
<dbReference type="EMBL" id="SJOL01009849">
    <property type="protein sequence ID" value="TGZ55228.1"/>
    <property type="molecule type" value="Genomic_DNA"/>
</dbReference>
<keyword evidence="2" id="KW-1185">Reference proteome</keyword>
<name>A0A4S2L3X9_OPIFE</name>
<sequence length="127" mass="14366">MKQIVSSDMEASAAVCSSLLCLVFRENSVKKVKSSKNVGTNDRTTDTFQAKSLYSRSLYQKVASVDSVCFLFKGTLYRTRILECYHVVRTLNCLVWELTGYVHRDLPSLIQTVDEKERSCNAAPRIC</sequence>